<evidence type="ECO:0000256" key="16">
    <source>
        <dbReference type="ARBA" id="ARBA00076214"/>
    </source>
</evidence>
<feature type="region of interest" description="Disordered" evidence="18">
    <location>
        <begin position="22"/>
        <end position="119"/>
    </location>
</feature>
<dbReference type="FunCoup" id="A0A8P0TU76">
    <property type="interactions" value="2"/>
</dbReference>
<dbReference type="GO" id="GO:0006915">
    <property type="term" value="P:apoptotic process"/>
    <property type="evidence" value="ECO:0007669"/>
    <property type="project" value="UniProtKB-KW"/>
</dbReference>
<dbReference type="Ensembl" id="ENSCAFT00000099327.1">
    <property type="protein sequence ID" value="ENSCAFP00000074424.1"/>
    <property type="gene ID" value="ENSCAFG00000023134.3"/>
</dbReference>
<evidence type="ECO:0000313" key="20">
    <source>
        <dbReference type="Ensembl" id="ENSCAFP00000074424.1"/>
    </source>
</evidence>
<dbReference type="PRINTS" id="PR01962">
    <property type="entry name" value="TNFACTORR12"/>
</dbReference>
<evidence type="ECO:0000256" key="13">
    <source>
        <dbReference type="ARBA" id="ARBA00057367"/>
    </source>
</evidence>
<evidence type="ECO:0000256" key="17">
    <source>
        <dbReference type="ARBA" id="ARBA00079382"/>
    </source>
</evidence>
<evidence type="ECO:0000256" key="1">
    <source>
        <dbReference type="ARBA" id="ARBA00004479"/>
    </source>
</evidence>
<evidence type="ECO:0000256" key="14">
    <source>
        <dbReference type="ARBA" id="ARBA00062887"/>
    </source>
</evidence>
<proteinExistence type="predicted"/>
<sequence>MLLSYPGAPKKAAVIVEAGASCLIPEPPPPPQLPGLQHPQGRAGPADLRGPSRWRTALAFVERMPERSGPAGRGGASRSRAPGGPREGAAPEGGGGGGAAAVRPGPRAAGSDGRGRRTRTMVLGPLRPLPRLLVLGLGLALLGAAAGERVPGTTPCSRGSSWSADLDKCMDCASCPARPHSDFCLGCAAAPPASFPLLWPILGGALSLALVLGLLSGFLVWRRCRRREKFTSKCASPPHPPSFLNIAPALDHLSSYLAAPIEETGGEGCPGVALIQ</sequence>
<reference evidence="20" key="2">
    <citation type="submission" date="2025-08" db="UniProtKB">
        <authorList>
            <consortium name="Ensembl"/>
        </authorList>
    </citation>
    <scope>IDENTIFICATION</scope>
</reference>
<keyword evidence="11" id="KW-1015">Disulfide bond</keyword>
<keyword evidence="12" id="KW-0675">Receptor</keyword>
<keyword evidence="7" id="KW-0221">Differentiation</keyword>
<evidence type="ECO:0000256" key="4">
    <source>
        <dbReference type="ARBA" id="ARBA00022692"/>
    </source>
</evidence>
<keyword evidence="9 19" id="KW-1133">Transmembrane helix</keyword>
<dbReference type="InterPro" id="IPR022316">
    <property type="entry name" value="TNFR_12"/>
</dbReference>
<comment type="function">
    <text evidence="13">Receptor for TNFSF12/TWEAK. Weak inducer of apoptosis in some cell types. Promotes angiogenesis and the proliferation of endothelial cells. May modulate cellular adhesion to matrix proteins.</text>
</comment>
<evidence type="ECO:0000313" key="21">
    <source>
        <dbReference type="Proteomes" id="UP000002254"/>
    </source>
</evidence>
<evidence type="ECO:0000256" key="9">
    <source>
        <dbReference type="ARBA" id="ARBA00022989"/>
    </source>
</evidence>
<dbReference type="GO" id="GO:0030154">
    <property type="term" value="P:cell differentiation"/>
    <property type="evidence" value="ECO:0007669"/>
    <property type="project" value="UniProtKB-KW"/>
</dbReference>
<dbReference type="GO" id="GO:0005886">
    <property type="term" value="C:plasma membrane"/>
    <property type="evidence" value="ECO:0007669"/>
    <property type="project" value="InterPro"/>
</dbReference>
<keyword evidence="6" id="KW-0732">Signal</keyword>
<keyword evidence="5" id="KW-0053">Apoptosis</keyword>
<evidence type="ECO:0000256" key="5">
    <source>
        <dbReference type="ARBA" id="ARBA00022703"/>
    </source>
</evidence>
<evidence type="ECO:0000256" key="19">
    <source>
        <dbReference type="SAM" id="Phobius"/>
    </source>
</evidence>
<dbReference type="PANTHER" id="PTHR32037">
    <property type="entry name" value="TUMOR NECROSIS FACTOR RECEPTOR SUPERFAMILY MEMBER 12A"/>
    <property type="match status" value="1"/>
</dbReference>
<organism evidence="20 21">
    <name type="scientific">Canis lupus familiaris</name>
    <name type="common">Dog</name>
    <name type="synonym">Canis familiaris</name>
    <dbReference type="NCBI Taxonomy" id="9615"/>
    <lineage>
        <taxon>Eukaryota</taxon>
        <taxon>Metazoa</taxon>
        <taxon>Chordata</taxon>
        <taxon>Craniata</taxon>
        <taxon>Vertebrata</taxon>
        <taxon>Euteleostomi</taxon>
        <taxon>Mammalia</taxon>
        <taxon>Eutheria</taxon>
        <taxon>Laurasiatheria</taxon>
        <taxon>Carnivora</taxon>
        <taxon>Caniformia</taxon>
        <taxon>Canidae</taxon>
        <taxon>Canis</taxon>
    </lineage>
</organism>
<evidence type="ECO:0000256" key="18">
    <source>
        <dbReference type="SAM" id="MobiDB-lite"/>
    </source>
</evidence>
<dbReference type="GO" id="GO:0043065">
    <property type="term" value="P:positive regulation of apoptotic process"/>
    <property type="evidence" value="ECO:0007669"/>
    <property type="project" value="InterPro"/>
</dbReference>
<dbReference type="Proteomes" id="UP000002254">
    <property type="component" value="Chromosome 6"/>
</dbReference>
<evidence type="ECO:0000256" key="8">
    <source>
        <dbReference type="ARBA" id="ARBA00022889"/>
    </source>
</evidence>
<evidence type="ECO:0000256" key="6">
    <source>
        <dbReference type="ARBA" id="ARBA00022729"/>
    </source>
</evidence>
<dbReference type="OrthoDB" id="9010896at2759"/>
<feature type="transmembrane region" description="Helical" evidence="19">
    <location>
        <begin position="198"/>
        <end position="221"/>
    </location>
</feature>
<comment type="subunit">
    <text evidence="14">Associates with TRAF1 and TRAF2, and probably also with TRAF3.</text>
</comment>
<evidence type="ECO:0000256" key="3">
    <source>
        <dbReference type="ARBA" id="ARBA00022657"/>
    </source>
</evidence>
<name>A0A8P0TU76_CANLF</name>
<keyword evidence="4 19" id="KW-0812">Transmembrane</keyword>
<dbReference type="PANTHER" id="PTHR32037:SF2">
    <property type="entry name" value="TUMOR NECROSIS FACTOR RECEPTOR SUPERFAMILY MEMBER 12A"/>
    <property type="match status" value="1"/>
</dbReference>
<dbReference type="GO" id="GO:0007155">
    <property type="term" value="P:cell adhesion"/>
    <property type="evidence" value="ECO:0007669"/>
    <property type="project" value="UniProtKB-KW"/>
</dbReference>
<dbReference type="FunFam" id="4.10.400.20:FF:000001">
    <property type="entry name" value="tumor necrosis factor receptor superfamily member 12A"/>
    <property type="match status" value="1"/>
</dbReference>
<comment type="subcellular location">
    <subcellularLocation>
        <location evidence="1">Membrane</location>
        <topology evidence="1">Single-pass type I membrane protein</topology>
    </subcellularLocation>
</comment>
<evidence type="ECO:0000256" key="15">
    <source>
        <dbReference type="ARBA" id="ARBA00070465"/>
    </source>
</evidence>
<feature type="compositionally biased region" description="Low complexity" evidence="18">
    <location>
        <begin position="100"/>
        <end position="110"/>
    </location>
</feature>
<protein>
    <recommendedName>
        <fullName evidence="15">Tumor necrosis factor receptor superfamily member 12A</fullName>
    </recommendedName>
    <alternativeName>
        <fullName evidence="16">Fibroblast growth factor-inducible immediate-early response protein 14</fullName>
    </alternativeName>
    <alternativeName>
        <fullName evidence="17">Tweak-receptor</fullName>
    </alternativeName>
</protein>
<dbReference type="AlphaFoldDB" id="A0A8P0TU76"/>
<evidence type="ECO:0000256" key="2">
    <source>
        <dbReference type="ARBA" id="ARBA00022473"/>
    </source>
</evidence>
<keyword evidence="8" id="KW-0130">Cell adhesion</keyword>
<evidence type="ECO:0000256" key="12">
    <source>
        <dbReference type="ARBA" id="ARBA00023170"/>
    </source>
</evidence>
<dbReference type="GO" id="GO:0001525">
    <property type="term" value="P:angiogenesis"/>
    <property type="evidence" value="ECO:0007669"/>
    <property type="project" value="UniProtKB-KW"/>
</dbReference>
<keyword evidence="3" id="KW-0037">Angiogenesis</keyword>
<evidence type="ECO:0000256" key="11">
    <source>
        <dbReference type="ARBA" id="ARBA00023157"/>
    </source>
</evidence>
<evidence type="ECO:0000256" key="10">
    <source>
        <dbReference type="ARBA" id="ARBA00023136"/>
    </source>
</evidence>
<evidence type="ECO:0000256" key="7">
    <source>
        <dbReference type="ARBA" id="ARBA00022782"/>
    </source>
</evidence>
<dbReference type="Gene3D" id="4.10.400.20">
    <property type="match status" value="1"/>
</dbReference>
<keyword evidence="10 19" id="KW-0472">Membrane</keyword>
<keyword evidence="2" id="KW-0217">Developmental protein</keyword>
<dbReference type="Pfam" id="PF12191">
    <property type="entry name" value="stn_TNFRSF12A"/>
    <property type="match status" value="1"/>
</dbReference>
<accession>A0A8P0TU76</accession>
<feature type="compositionally biased region" description="Low complexity" evidence="18">
    <location>
        <begin position="76"/>
        <end position="90"/>
    </location>
</feature>
<gene>
    <name evidence="20" type="primary">TNFRSF12A</name>
</gene>
<reference evidence="20 21" key="1">
    <citation type="journal article" date="2005" name="Nature">
        <title>Genome sequence, comparative analysis and haplotype structure of the domestic dog.</title>
        <authorList>
            <consortium name="Broad Sequencing Platform"/>
            <person name="Lindblad-Toh K."/>
            <person name="Wade C.M."/>
            <person name="Mikkelsen T.S."/>
            <person name="Karlsson E.K."/>
            <person name="Jaffe D.B."/>
            <person name="Kamal M."/>
            <person name="Clamp M."/>
            <person name="Chang J.L."/>
            <person name="Kulbokas E.J. III"/>
            <person name="Zody M.C."/>
            <person name="Mauceli E."/>
            <person name="Xie X."/>
            <person name="Breen M."/>
            <person name="Wayne R.K."/>
            <person name="Ostrander E.A."/>
            <person name="Ponting C.P."/>
            <person name="Galibert F."/>
            <person name="Smith D.R."/>
            <person name="DeJong P.J."/>
            <person name="Kirkness E."/>
            <person name="Alvarez P."/>
            <person name="Biagi T."/>
            <person name="Brockman W."/>
            <person name="Butler J."/>
            <person name="Chin C.W."/>
            <person name="Cook A."/>
            <person name="Cuff J."/>
            <person name="Daly M.J."/>
            <person name="DeCaprio D."/>
            <person name="Gnerre S."/>
            <person name="Grabherr M."/>
            <person name="Kellis M."/>
            <person name="Kleber M."/>
            <person name="Bardeleben C."/>
            <person name="Goodstadt L."/>
            <person name="Heger A."/>
            <person name="Hitte C."/>
            <person name="Kim L."/>
            <person name="Koepfli K.P."/>
            <person name="Parker H.G."/>
            <person name="Pollinger J.P."/>
            <person name="Searle S.M."/>
            <person name="Sutter N.B."/>
            <person name="Thomas R."/>
            <person name="Webber C."/>
            <person name="Baldwin J."/>
            <person name="Abebe A."/>
            <person name="Abouelleil A."/>
            <person name="Aftuck L."/>
            <person name="Ait-Zahra M."/>
            <person name="Aldredge T."/>
            <person name="Allen N."/>
            <person name="An P."/>
            <person name="Anderson S."/>
            <person name="Antoine C."/>
            <person name="Arachchi H."/>
            <person name="Aslam A."/>
            <person name="Ayotte L."/>
            <person name="Bachantsang P."/>
            <person name="Barry A."/>
            <person name="Bayul T."/>
            <person name="Benamara M."/>
            <person name="Berlin A."/>
            <person name="Bessette D."/>
            <person name="Blitshteyn B."/>
            <person name="Bloom T."/>
            <person name="Blye J."/>
            <person name="Boguslavskiy L."/>
            <person name="Bonnet C."/>
            <person name="Boukhgalter B."/>
            <person name="Brown A."/>
            <person name="Cahill P."/>
            <person name="Calixte N."/>
            <person name="Camarata J."/>
            <person name="Cheshatsang Y."/>
            <person name="Chu J."/>
            <person name="Citroen M."/>
            <person name="Collymore A."/>
            <person name="Cooke P."/>
            <person name="Dawoe T."/>
            <person name="Daza R."/>
            <person name="Decktor K."/>
            <person name="DeGray S."/>
            <person name="Dhargay N."/>
            <person name="Dooley K."/>
            <person name="Dooley K."/>
            <person name="Dorje P."/>
            <person name="Dorjee K."/>
            <person name="Dorris L."/>
            <person name="Duffey N."/>
            <person name="Dupes A."/>
            <person name="Egbiremolen O."/>
            <person name="Elong R."/>
            <person name="Falk J."/>
            <person name="Farina A."/>
            <person name="Faro S."/>
            <person name="Ferguson D."/>
            <person name="Ferreira P."/>
            <person name="Fisher S."/>
            <person name="FitzGerald M."/>
            <person name="Foley K."/>
            <person name="Foley C."/>
            <person name="Franke A."/>
            <person name="Friedrich D."/>
            <person name="Gage D."/>
            <person name="Garber M."/>
            <person name="Gearin G."/>
            <person name="Giannoukos G."/>
            <person name="Goode T."/>
            <person name="Goyette A."/>
            <person name="Graham J."/>
            <person name="Grandbois E."/>
            <person name="Gyaltsen K."/>
            <person name="Hafez N."/>
            <person name="Hagopian D."/>
            <person name="Hagos B."/>
            <person name="Hall J."/>
            <person name="Healy C."/>
            <person name="Hegarty R."/>
            <person name="Honan T."/>
            <person name="Horn A."/>
            <person name="Houde N."/>
            <person name="Hughes L."/>
            <person name="Hunnicutt L."/>
            <person name="Husby M."/>
            <person name="Jester B."/>
            <person name="Jones C."/>
            <person name="Kamat A."/>
            <person name="Kanga B."/>
            <person name="Kells C."/>
            <person name="Khazanovich D."/>
            <person name="Kieu A.C."/>
            <person name="Kisner P."/>
            <person name="Kumar M."/>
            <person name="Lance K."/>
            <person name="Landers T."/>
            <person name="Lara M."/>
            <person name="Lee W."/>
            <person name="Leger J.P."/>
            <person name="Lennon N."/>
            <person name="Leuper L."/>
            <person name="LeVine S."/>
            <person name="Liu J."/>
            <person name="Liu X."/>
            <person name="Lokyitsang Y."/>
            <person name="Lokyitsang T."/>
            <person name="Lui A."/>
            <person name="Macdonald J."/>
            <person name="Major J."/>
            <person name="Marabella R."/>
            <person name="Maru K."/>
            <person name="Matthews C."/>
            <person name="McDonough S."/>
            <person name="Mehta T."/>
            <person name="Meldrim J."/>
            <person name="Melnikov A."/>
            <person name="Meneus L."/>
            <person name="Mihalev A."/>
            <person name="Mihova T."/>
            <person name="Miller K."/>
            <person name="Mittelman R."/>
            <person name="Mlenga V."/>
            <person name="Mulrain L."/>
            <person name="Munson G."/>
            <person name="Navidi A."/>
            <person name="Naylor J."/>
            <person name="Nguyen T."/>
            <person name="Nguyen N."/>
            <person name="Nguyen C."/>
            <person name="Nguyen T."/>
            <person name="Nicol R."/>
            <person name="Norbu N."/>
            <person name="Norbu C."/>
            <person name="Novod N."/>
            <person name="Nyima T."/>
            <person name="Olandt P."/>
            <person name="O'Neill B."/>
            <person name="O'Neill K."/>
            <person name="Osman S."/>
            <person name="Oyono L."/>
            <person name="Patti C."/>
            <person name="Perrin D."/>
            <person name="Phunkhang P."/>
            <person name="Pierre F."/>
            <person name="Priest M."/>
            <person name="Rachupka A."/>
            <person name="Raghuraman S."/>
            <person name="Rameau R."/>
            <person name="Ray V."/>
            <person name="Raymond C."/>
            <person name="Rege F."/>
            <person name="Rise C."/>
            <person name="Rogers J."/>
            <person name="Rogov P."/>
            <person name="Sahalie J."/>
            <person name="Settipalli S."/>
            <person name="Sharpe T."/>
            <person name="Shea T."/>
            <person name="Sheehan M."/>
            <person name="Sherpa N."/>
            <person name="Shi J."/>
            <person name="Shih D."/>
            <person name="Sloan J."/>
            <person name="Smith C."/>
            <person name="Sparrow T."/>
            <person name="Stalker J."/>
            <person name="Stange-Thomann N."/>
            <person name="Stavropoulos S."/>
            <person name="Stone C."/>
            <person name="Stone S."/>
            <person name="Sykes S."/>
            <person name="Tchuinga P."/>
            <person name="Tenzing P."/>
            <person name="Tesfaye S."/>
            <person name="Thoulutsang D."/>
            <person name="Thoulutsang Y."/>
            <person name="Topham K."/>
            <person name="Topping I."/>
            <person name="Tsamla T."/>
            <person name="Vassiliev H."/>
            <person name="Venkataraman V."/>
            <person name="Vo A."/>
            <person name="Wangchuk T."/>
            <person name="Wangdi T."/>
            <person name="Weiand M."/>
            <person name="Wilkinson J."/>
            <person name="Wilson A."/>
            <person name="Yadav S."/>
            <person name="Yang S."/>
            <person name="Yang X."/>
            <person name="Young G."/>
            <person name="Yu Q."/>
            <person name="Zainoun J."/>
            <person name="Zembek L."/>
            <person name="Zimmer A."/>
            <person name="Lander E.S."/>
        </authorList>
    </citation>
    <scope>NUCLEOTIDE SEQUENCE [LARGE SCALE GENOMIC DNA]</scope>
    <source>
        <strain evidence="20">Boxer</strain>
    </source>
</reference>